<gene>
    <name evidence="3" type="ORF">SAMN05444006_12338</name>
</gene>
<evidence type="ECO:0000313" key="4">
    <source>
        <dbReference type="Proteomes" id="UP000199541"/>
    </source>
</evidence>
<accession>A0A1H3DJB5</accession>
<evidence type="ECO:0000313" key="3">
    <source>
        <dbReference type="EMBL" id="SDX66516.1"/>
    </source>
</evidence>
<keyword evidence="4" id="KW-1185">Reference proteome</keyword>
<proteinExistence type="predicted"/>
<sequence>MQRVISRNRCWNSSNRPRPKAKADLDSARSNLTQARSEAESKRDNLAAVQAQLATAKLNLDHTVIKAPASGWIANLDLRAGSTVTAYAPLFALVESGHWWVQANFKETALGRIRPGQPVTIHVDMLPGVTLKGHVESVGYGSGSTFSLLPSENASGNWVKVTQRFPVRIALDKTDVTLRTGASISATVDTVAGHGDSAR</sequence>
<reference evidence="3 4" key="1">
    <citation type="submission" date="2016-10" db="EMBL/GenBank/DDBJ databases">
        <authorList>
            <person name="Varghese N."/>
            <person name="Submissions S."/>
        </authorList>
    </citation>
    <scope>NUCLEOTIDE SEQUENCE [LARGE SCALE GENOMIC DNA]</scope>
    <source>
        <strain evidence="3 4">DSM 24802</strain>
    </source>
</reference>
<dbReference type="SUPFAM" id="SSF111369">
    <property type="entry name" value="HlyD-like secretion proteins"/>
    <property type="match status" value="1"/>
</dbReference>
<dbReference type="PANTHER" id="PTHR30386:SF24">
    <property type="entry name" value="MULTIDRUG RESISTANCE EFFLUX PUMP"/>
    <property type="match status" value="1"/>
</dbReference>
<dbReference type="Pfam" id="PF25963">
    <property type="entry name" value="Beta-barrel_AAEA"/>
    <property type="match status" value="1"/>
</dbReference>
<evidence type="ECO:0000259" key="2">
    <source>
        <dbReference type="Pfam" id="PF25963"/>
    </source>
</evidence>
<feature type="region of interest" description="Disordered" evidence="1">
    <location>
        <begin position="1"/>
        <end position="30"/>
    </location>
</feature>
<feature type="domain" description="p-hydroxybenzoic acid efflux pump subunit AaeA-like beta-barrel" evidence="2">
    <location>
        <begin position="99"/>
        <end position="188"/>
    </location>
</feature>
<dbReference type="Proteomes" id="UP000199541">
    <property type="component" value="Unassembled WGS sequence"/>
</dbReference>
<dbReference type="EMBL" id="FNOB01000023">
    <property type="protein sequence ID" value="SDX66516.1"/>
    <property type="molecule type" value="Genomic_DNA"/>
</dbReference>
<organism evidence="3 4">
    <name type="scientific">Allgaiera indica</name>
    <dbReference type="NCBI Taxonomy" id="765699"/>
    <lineage>
        <taxon>Bacteria</taxon>
        <taxon>Pseudomonadati</taxon>
        <taxon>Pseudomonadota</taxon>
        <taxon>Alphaproteobacteria</taxon>
        <taxon>Rhodobacterales</taxon>
        <taxon>Paracoccaceae</taxon>
        <taxon>Allgaiera</taxon>
    </lineage>
</organism>
<dbReference type="PANTHER" id="PTHR30386">
    <property type="entry name" value="MEMBRANE FUSION SUBUNIT OF EMRAB-TOLC MULTIDRUG EFFLUX PUMP"/>
    <property type="match status" value="1"/>
</dbReference>
<protein>
    <submittedName>
        <fullName evidence="3">Membrane fusion protein, multidrug efflux system</fullName>
    </submittedName>
</protein>
<dbReference type="Gene3D" id="2.40.30.170">
    <property type="match status" value="1"/>
</dbReference>
<name>A0A1H3DJB5_9RHOB</name>
<dbReference type="InterPro" id="IPR058634">
    <property type="entry name" value="AaeA-lik-b-barrel"/>
</dbReference>
<evidence type="ECO:0000256" key="1">
    <source>
        <dbReference type="SAM" id="MobiDB-lite"/>
    </source>
</evidence>
<comment type="caution">
    <text evidence="3">The sequence shown here is derived from an EMBL/GenBank/DDBJ whole genome shotgun (WGS) entry which is preliminary data.</text>
</comment>
<dbReference type="InterPro" id="IPR050739">
    <property type="entry name" value="MFP"/>
</dbReference>